<dbReference type="Gene3D" id="3.40.630.40">
    <property type="entry name" value="Zn-dependent exopeptidases"/>
    <property type="match status" value="1"/>
</dbReference>
<keyword evidence="1" id="KW-1133">Transmembrane helix</keyword>
<dbReference type="OrthoDB" id="1633470at2"/>
<feature type="transmembrane region" description="Helical" evidence="1">
    <location>
        <begin position="21"/>
        <end position="48"/>
    </location>
</feature>
<accession>A0A1T2XEW8</accession>
<dbReference type="Proteomes" id="UP000190188">
    <property type="component" value="Unassembled WGS sequence"/>
</dbReference>
<gene>
    <name evidence="2" type="ORF">BVG16_10880</name>
</gene>
<sequence length="414" mass="46132">MKPTTFQTIHIPKMKQRMMQILVMGRTFAILTLCSMLFFIMLGLGTMLQKQWNTSPSTSMKGFAAAVSSHFFLDMLGMEVPHLSTSTEEPILSRQKLSSFLFQMLTNVNPSDPKSLLSHELPGLGRDDAVPLRTAIGNGAMTAPEDFNDSPAIQEPPLALPTPSVEIPLPGATQVPTKVPAKDIDAGKTTDGTKQAISGKKFVFIYHSHNRESWNPELSKKMKEPNSATKNITLVGQRLAEKLEQLGVGTLHSEEDYAATVKSYNWNYSYKYSRTTVKEAMTQNQDLQFFFDIHRDSQARKKTTVTINGKDYAQVYFIIGHGNKNWRENEAFANKIHAKLEKEYPGISRGIWGKSSANGNGEYNQSLSPNSFLIEIGGVDNTLQESYRTADILARLIADEVFQAEKVNAKATKK</sequence>
<dbReference type="SUPFAM" id="SSF53187">
    <property type="entry name" value="Zn-dependent exopeptidases"/>
    <property type="match status" value="1"/>
</dbReference>
<evidence type="ECO:0000313" key="2">
    <source>
        <dbReference type="EMBL" id="OPA78378.1"/>
    </source>
</evidence>
<keyword evidence="1" id="KW-0472">Membrane</keyword>
<dbReference type="NCBIfam" id="TIGR02867">
    <property type="entry name" value="spore_II_P"/>
    <property type="match status" value="1"/>
</dbReference>
<keyword evidence="3" id="KW-1185">Reference proteome</keyword>
<dbReference type="STRING" id="1324314.BVG16_10880"/>
<dbReference type="RefSeq" id="WP_078498625.1">
    <property type="nucleotide sequence ID" value="NZ_MSZX01000004.1"/>
</dbReference>
<comment type="caution">
    <text evidence="2">The sequence shown here is derived from an EMBL/GenBank/DDBJ whole genome shotgun (WGS) entry which is preliminary data.</text>
</comment>
<evidence type="ECO:0000313" key="3">
    <source>
        <dbReference type="Proteomes" id="UP000190188"/>
    </source>
</evidence>
<protein>
    <submittedName>
        <fullName evidence="2">Stage II sporulation protein P</fullName>
    </submittedName>
</protein>
<name>A0A1T2XEW8_9BACL</name>
<reference evidence="2 3" key="1">
    <citation type="submission" date="2017-01" db="EMBL/GenBank/DDBJ databases">
        <title>Genome analysis of Paenibacillus selenitrireducens ES3-24.</title>
        <authorList>
            <person name="Xu D."/>
            <person name="Yao R."/>
            <person name="Zheng S."/>
        </authorList>
    </citation>
    <scope>NUCLEOTIDE SEQUENCE [LARGE SCALE GENOMIC DNA]</scope>
    <source>
        <strain evidence="2 3">ES3-24</strain>
    </source>
</reference>
<dbReference type="EMBL" id="MSZX01000004">
    <property type="protein sequence ID" value="OPA78378.1"/>
    <property type="molecule type" value="Genomic_DNA"/>
</dbReference>
<proteinExistence type="predicted"/>
<evidence type="ECO:0000256" key="1">
    <source>
        <dbReference type="SAM" id="Phobius"/>
    </source>
</evidence>
<dbReference type="AlphaFoldDB" id="A0A1T2XEW8"/>
<organism evidence="2 3">
    <name type="scientific">Paenibacillus selenitireducens</name>
    <dbReference type="NCBI Taxonomy" id="1324314"/>
    <lineage>
        <taxon>Bacteria</taxon>
        <taxon>Bacillati</taxon>
        <taxon>Bacillota</taxon>
        <taxon>Bacilli</taxon>
        <taxon>Bacillales</taxon>
        <taxon>Paenibacillaceae</taxon>
        <taxon>Paenibacillus</taxon>
    </lineage>
</organism>
<dbReference type="InterPro" id="IPR010897">
    <property type="entry name" value="Spore_II_P"/>
</dbReference>
<dbReference type="Pfam" id="PF07454">
    <property type="entry name" value="SpoIIP"/>
    <property type="match status" value="1"/>
</dbReference>
<keyword evidence="1" id="KW-0812">Transmembrane</keyword>